<evidence type="ECO:0000313" key="2">
    <source>
        <dbReference type="Proteomes" id="UP001344658"/>
    </source>
</evidence>
<dbReference type="InterPro" id="IPR036388">
    <property type="entry name" value="WH-like_DNA-bd_sf"/>
</dbReference>
<dbReference type="Gene3D" id="1.10.10.10">
    <property type="entry name" value="Winged helix-like DNA-binding domain superfamily/Winged helix DNA-binding domain"/>
    <property type="match status" value="1"/>
</dbReference>
<evidence type="ECO:0008006" key="3">
    <source>
        <dbReference type="Google" id="ProtNLM"/>
    </source>
</evidence>
<dbReference type="RefSeq" id="WP_330792008.1">
    <property type="nucleotide sequence ID" value="NZ_JAZEWV010000001.1"/>
</dbReference>
<dbReference type="Proteomes" id="UP001344658">
    <property type="component" value="Unassembled WGS sequence"/>
</dbReference>
<reference evidence="1 2" key="1">
    <citation type="submission" date="2023-12" db="EMBL/GenBank/DDBJ databases">
        <title>Streptomyces sp. V4-01.</title>
        <authorList>
            <person name="Somphong A."/>
            <person name="Phongsopitanun W."/>
        </authorList>
    </citation>
    <scope>NUCLEOTIDE SEQUENCE [LARGE SCALE GENOMIC DNA]</scope>
    <source>
        <strain evidence="1 2">V4-01</strain>
    </source>
</reference>
<name>A0ABU7P3G6_9ACTN</name>
<organism evidence="1 2">
    <name type="scientific">Actinacidiphila polyblastidii</name>
    <dbReference type="NCBI Taxonomy" id="3110430"/>
    <lineage>
        <taxon>Bacteria</taxon>
        <taxon>Bacillati</taxon>
        <taxon>Actinomycetota</taxon>
        <taxon>Actinomycetes</taxon>
        <taxon>Kitasatosporales</taxon>
        <taxon>Streptomycetaceae</taxon>
        <taxon>Actinacidiphila</taxon>
    </lineage>
</organism>
<proteinExistence type="predicted"/>
<evidence type="ECO:0000313" key="1">
    <source>
        <dbReference type="EMBL" id="MEE4540359.1"/>
    </source>
</evidence>
<protein>
    <recommendedName>
        <fullName evidence="3">RNA polymerase sigma factor 70 region 4 type 2 domain-containing protein</fullName>
    </recommendedName>
</protein>
<gene>
    <name evidence="1" type="ORF">V2S66_00060</name>
</gene>
<comment type="caution">
    <text evidence="1">The sequence shown here is derived from an EMBL/GenBank/DDBJ whole genome shotgun (WGS) entry which is preliminary data.</text>
</comment>
<accession>A0ABU7P3G6</accession>
<keyword evidence="2" id="KW-1185">Reference proteome</keyword>
<dbReference type="EMBL" id="JAZEWV010000001">
    <property type="protein sequence ID" value="MEE4540359.1"/>
    <property type="molecule type" value="Genomic_DNA"/>
</dbReference>
<sequence length="42" mass="4546">MGEVAHRLRLSDGTVKRHLSDASARMAAFLEDPAHLTTGGNR</sequence>